<dbReference type="SUPFAM" id="SSF52210">
    <property type="entry name" value="Succinyl-CoA synthetase domains"/>
    <property type="match status" value="2"/>
</dbReference>
<dbReference type="SUPFAM" id="SSF55729">
    <property type="entry name" value="Acyl-CoA N-acyltransferases (Nat)"/>
    <property type="match status" value="1"/>
</dbReference>
<dbReference type="RefSeq" id="WP_229662638.1">
    <property type="nucleotide sequence ID" value="NZ_BMNI01000002.1"/>
</dbReference>
<dbReference type="Pfam" id="PF13549">
    <property type="entry name" value="ATP-grasp_5"/>
    <property type="match status" value="1"/>
</dbReference>
<dbReference type="Gene3D" id="3.40.50.261">
    <property type="entry name" value="Succinyl-CoA synthetase domains"/>
    <property type="match status" value="2"/>
</dbReference>
<sequence>MSDPAAPPATGALVAEPPPHWAADVLLLDGGTAHIRPIRPEDAPALEAFYARVSDRSKYYRFFAPRPRLSPRELALFTRVDHTKRIAFVMELAGKIIAVGRFDVVHPGEAEVAFLVEDRHQGRGIAQILLEHLAQAGRERGVRRFTADVLPDNQRMIATFEAAGYQVMGGVEDGVMTLGFDIDPTTTAIGVMQDREHRAESAAIAQFLAARSVAVIGASRRKDSIGEALVRNLVAGDFRGRVHIVNPAAESMRGLPAYASVGEIPGEVDLAIVAVPAEAVQDVVLDCAAKGVKGLVVISSGFAETGDEGRQRQRKLVGLARSYGLRLIGPNCLGVINTDPAVSINASLSRNMPARGRAGFFCQSGALGSAILDKVNARGLGLSTFVSAGNRADVSGNDLLQYWEEDESTEVVLLYMESMGNPRKFSRIARRVSRTKPIVAVRSGRTTQGVPMGHQVRTSTTPPGAVDAMFRQAGVIQVDTLEEMFDVAQVLAHQPLPAGRRIAIVGNSDAIGLLARDAAASSGLVISHQTNLGARASADDFESALLEATGSDDVDAVVAVWIPPLNASAAAPATALATVAQKSTKPIVSTFLGEKGVPSQLRVADVDGGAAGRGSVPSYPAVESAVRALAHAVEYAVWRRMPQHEAAELQVAPEVGRAVVDRVVENATRGRNLEYAESRDLLAAYGITLWPSVGVDTVEEAIAAGSDLGWDVVLKATADRFRQRPDLVHSWRHIRDADEMKQAWAMLRARVDRPDEAAFVVQPTAPEGVPVSIAAEEDALFGPVISFGIAGPVSELLGDRSWRIPPLSVNDARAMTREIKGSPMLFGYRGSDIADVDAVEDLLLRVARLKNDLPQVHSIVLPLVLAGREGASVLSSSIRVQPVTDARVDWFARRLTPLPGDTLH</sequence>
<dbReference type="Pfam" id="PF13607">
    <property type="entry name" value="Succ_CoA_lig"/>
    <property type="match status" value="1"/>
</dbReference>
<evidence type="ECO:0000313" key="3">
    <source>
        <dbReference type="Proteomes" id="UP000655410"/>
    </source>
</evidence>
<organism evidence="2 3">
    <name type="scientific">Nocardioides phosphati</name>
    <dbReference type="NCBI Taxonomy" id="1867775"/>
    <lineage>
        <taxon>Bacteria</taxon>
        <taxon>Bacillati</taxon>
        <taxon>Actinomycetota</taxon>
        <taxon>Actinomycetes</taxon>
        <taxon>Propionibacteriales</taxon>
        <taxon>Nocardioidaceae</taxon>
        <taxon>Nocardioides</taxon>
    </lineage>
</organism>
<dbReference type="SUPFAM" id="SSF56059">
    <property type="entry name" value="Glutathione synthetase ATP-binding domain-like"/>
    <property type="match status" value="1"/>
</dbReference>
<dbReference type="Proteomes" id="UP000655410">
    <property type="component" value="Unassembled WGS sequence"/>
</dbReference>
<dbReference type="Pfam" id="PF00583">
    <property type="entry name" value="Acetyltransf_1"/>
    <property type="match status" value="1"/>
</dbReference>
<dbReference type="PANTHER" id="PTHR42793:SF1">
    <property type="entry name" value="PEPTIDYL-LYSINE N-ACETYLTRANSFERASE PATZ"/>
    <property type="match status" value="1"/>
</dbReference>
<protein>
    <submittedName>
        <fullName evidence="2">GNAT family N-acetyltransferase</fullName>
    </submittedName>
</protein>
<evidence type="ECO:0000313" key="2">
    <source>
        <dbReference type="EMBL" id="GGO86796.1"/>
    </source>
</evidence>
<dbReference type="InterPro" id="IPR000182">
    <property type="entry name" value="GNAT_dom"/>
</dbReference>
<dbReference type="InterPro" id="IPR032875">
    <property type="entry name" value="Succ_CoA_lig_flav_dom"/>
</dbReference>
<dbReference type="Gene3D" id="3.30.470.20">
    <property type="entry name" value="ATP-grasp fold, B domain"/>
    <property type="match status" value="1"/>
</dbReference>
<dbReference type="Gene3D" id="3.40.630.30">
    <property type="match status" value="1"/>
</dbReference>
<dbReference type="Gene3D" id="3.30.1490.20">
    <property type="entry name" value="ATP-grasp fold, A domain"/>
    <property type="match status" value="1"/>
</dbReference>
<reference evidence="3" key="1">
    <citation type="journal article" date="2019" name="Int. J. Syst. Evol. Microbiol.">
        <title>The Global Catalogue of Microorganisms (GCM) 10K type strain sequencing project: providing services to taxonomists for standard genome sequencing and annotation.</title>
        <authorList>
            <consortium name="The Broad Institute Genomics Platform"/>
            <consortium name="The Broad Institute Genome Sequencing Center for Infectious Disease"/>
            <person name="Wu L."/>
            <person name="Ma J."/>
        </authorList>
    </citation>
    <scope>NUCLEOTIDE SEQUENCE [LARGE SCALE GENOMIC DNA]</scope>
    <source>
        <strain evidence="3">CGMCC 4.7371</strain>
    </source>
</reference>
<dbReference type="Gene3D" id="3.40.50.720">
    <property type="entry name" value="NAD(P)-binding Rossmann-like Domain"/>
    <property type="match status" value="1"/>
</dbReference>
<accession>A0ABQ2N707</accession>
<dbReference type="Pfam" id="PF13380">
    <property type="entry name" value="CoA_binding_2"/>
    <property type="match status" value="1"/>
</dbReference>
<dbReference type="SUPFAM" id="SSF51735">
    <property type="entry name" value="NAD(P)-binding Rossmann-fold domains"/>
    <property type="match status" value="1"/>
</dbReference>
<dbReference type="InterPro" id="IPR013815">
    <property type="entry name" value="ATP_grasp_subdomain_1"/>
</dbReference>
<comment type="caution">
    <text evidence="2">The sequence shown here is derived from an EMBL/GenBank/DDBJ whole genome shotgun (WGS) entry which is preliminary data.</text>
</comment>
<dbReference type="InterPro" id="IPR016102">
    <property type="entry name" value="Succinyl-CoA_synth-like"/>
</dbReference>
<feature type="domain" description="N-acetyltransferase" evidence="1">
    <location>
        <begin position="33"/>
        <end position="183"/>
    </location>
</feature>
<dbReference type="InterPro" id="IPR003781">
    <property type="entry name" value="CoA-bd"/>
</dbReference>
<keyword evidence="3" id="KW-1185">Reference proteome</keyword>
<proteinExistence type="predicted"/>
<dbReference type="EMBL" id="BMNI01000002">
    <property type="protein sequence ID" value="GGO86796.1"/>
    <property type="molecule type" value="Genomic_DNA"/>
</dbReference>
<dbReference type="PROSITE" id="PS51186">
    <property type="entry name" value="GNAT"/>
    <property type="match status" value="1"/>
</dbReference>
<name>A0ABQ2N707_9ACTN</name>
<dbReference type="PANTHER" id="PTHR42793">
    <property type="entry name" value="COA BINDING DOMAIN CONTAINING PROTEIN"/>
    <property type="match status" value="1"/>
</dbReference>
<dbReference type="SMART" id="SM00881">
    <property type="entry name" value="CoA_binding"/>
    <property type="match status" value="1"/>
</dbReference>
<dbReference type="InterPro" id="IPR036291">
    <property type="entry name" value="NAD(P)-bd_dom_sf"/>
</dbReference>
<evidence type="ECO:0000259" key="1">
    <source>
        <dbReference type="PROSITE" id="PS51186"/>
    </source>
</evidence>
<dbReference type="CDD" id="cd04301">
    <property type="entry name" value="NAT_SF"/>
    <property type="match status" value="1"/>
</dbReference>
<dbReference type="InterPro" id="IPR016181">
    <property type="entry name" value="Acyl_CoA_acyltransferase"/>
</dbReference>
<gene>
    <name evidence="2" type="ORF">GCM10011584_09880</name>
</gene>